<comment type="caution">
    <text evidence="1">The sequence shown here is derived from an EMBL/GenBank/DDBJ whole genome shotgun (WGS) entry which is preliminary data.</text>
</comment>
<dbReference type="OrthoDB" id="2638698at2"/>
<dbReference type="EMBL" id="JTHP01000031">
    <property type="protein sequence ID" value="KJD44688.1"/>
    <property type="molecule type" value="Genomic_DNA"/>
</dbReference>
<dbReference type="AlphaFoldDB" id="A0A0D7X125"/>
<keyword evidence="2" id="KW-1185">Reference proteome</keyword>
<evidence type="ECO:0000313" key="1">
    <source>
        <dbReference type="EMBL" id="KJD44688.1"/>
    </source>
</evidence>
<evidence type="ECO:0000313" key="2">
    <source>
        <dbReference type="Proteomes" id="UP000032534"/>
    </source>
</evidence>
<organism evidence="1 2">
    <name type="scientific">Paenibacillus terrae</name>
    <dbReference type="NCBI Taxonomy" id="159743"/>
    <lineage>
        <taxon>Bacteria</taxon>
        <taxon>Bacillati</taxon>
        <taxon>Bacillota</taxon>
        <taxon>Bacilli</taxon>
        <taxon>Bacillales</taxon>
        <taxon>Paenibacillaceae</taxon>
        <taxon>Paenibacillus</taxon>
    </lineage>
</organism>
<accession>A0A0D7X125</accession>
<dbReference type="RefSeq" id="WP_044647036.1">
    <property type="nucleotide sequence ID" value="NZ_JTHP01000031.1"/>
</dbReference>
<proteinExistence type="predicted"/>
<gene>
    <name evidence="1" type="ORF">QD47_15720</name>
</gene>
<dbReference type="Proteomes" id="UP000032534">
    <property type="component" value="Unassembled WGS sequence"/>
</dbReference>
<sequence length="99" mass="11501">MKLDKQADYTVNKRLEAAPVRNSVEAMPVNVSHRSIQGTFPTYRILDDAEWAQDTEFAGDLGEESYRSLWHEDQNSGASCRLEWEGRTETHEMFRNSYE</sequence>
<name>A0A0D7X125_9BACL</name>
<protein>
    <submittedName>
        <fullName evidence="1">Uncharacterized protein</fullName>
    </submittedName>
</protein>
<dbReference type="PATRIC" id="fig|159743.3.peg.3501"/>
<reference evidence="1 2" key="1">
    <citation type="submission" date="2014-11" db="EMBL/GenBank/DDBJ databases">
        <title>Draft Genome Sequences of Paenibacillus polymyxa NRRL B-30509 and Paenibacillus terrae NRRL B-30644, Strains from a Poultry Environment that Produce Tridecaptin A and Paenicidins.</title>
        <authorList>
            <person name="van Belkum M.J."/>
            <person name="Lohans C.T."/>
            <person name="Vederas J.C."/>
        </authorList>
    </citation>
    <scope>NUCLEOTIDE SEQUENCE [LARGE SCALE GENOMIC DNA]</scope>
    <source>
        <strain evidence="1 2">NRRL B-30644</strain>
    </source>
</reference>